<dbReference type="AlphaFoldDB" id="A0A2Z2HTL1"/>
<evidence type="ECO:0000313" key="3">
    <source>
        <dbReference type="Proteomes" id="UP000250088"/>
    </source>
</evidence>
<dbReference type="KEGG" id="naj:B1756_13145"/>
<keyword evidence="3" id="KW-1185">Reference proteome</keyword>
<protein>
    <submittedName>
        <fullName evidence="2">Uncharacterized protein</fullName>
    </submittedName>
</protein>
<feature type="transmembrane region" description="Helical" evidence="1">
    <location>
        <begin position="76"/>
        <end position="97"/>
    </location>
</feature>
<dbReference type="RefSeq" id="WP_086888948.1">
    <property type="nucleotide sequence ID" value="NZ_CP019893.1"/>
</dbReference>
<dbReference type="Proteomes" id="UP000250088">
    <property type="component" value="Chromosome"/>
</dbReference>
<reference evidence="3" key="1">
    <citation type="submission" date="2017-02" db="EMBL/GenBank/DDBJ databases">
        <title>Natronthermophilus aegyptiacus gen. nov.,sp. nov., an aerobic, extremely halophilic alkalithermophilic archaeon isolated from the athalassohaline Wadi An Natrun, Egypt.</title>
        <authorList>
            <person name="Zhao B."/>
        </authorList>
    </citation>
    <scope>NUCLEOTIDE SEQUENCE [LARGE SCALE GENOMIC DNA]</scope>
    <source>
        <strain evidence="3">JW/NM-HA 15</strain>
    </source>
</reference>
<dbReference type="OrthoDB" id="177271at2157"/>
<keyword evidence="1" id="KW-1133">Transmembrane helix</keyword>
<sequence length="162" mass="16958">MSEFEQRASLGVGIVLLVVFAGVLWVGLEGWSLEQVAVTPTTVASAVAGLTLLLGGLAFVIAGLRERVSVAGRTVGWWDLFSLGFVFLGAYMAISGLVQSADLSMYALLTVGAGVAFAAVGIQHIRHGRPEDREPSTRQVATILVGTMAVLVGLSVLMLWSA</sequence>
<organism evidence="2 3">
    <name type="scientific">Natrarchaeobaculum aegyptiacum</name>
    <dbReference type="NCBI Taxonomy" id="745377"/>
    <lineage>
        <taxon>Archaea</taxon>
        <taxon>Methanobacteriati</taxon>
        <taxon>Methanobacteriota</taxon>
        <taxon>Stenosarchaea group</taxon>
        <taxon>Halobacteria</taxon>
        <taxon>Halobacteriales</taxon>
        <taxon>Natrialbaceae</taxon>
        <taxon>Natrarchaeobaculum</taxon>
    </lineage>
</organism>
<feature type="transmembrane region" description="Helical" evidence="1">
    <location>
        <begin position="12"/>
        <end position="31"/>
    </location>
</feature>
<feature type="transmembrane region" description="Helical" evidence="1">
    <location>
        <begin position="140"/>
        <end position="160"/>
    </location>
</feature>
<accession>A0A2Z2HTL1</accession>
<dbReference type="EMBL" id="CP019893">
    <property type="protein sequence ID" value="ARS90576.1"/>
    <property type="molecule type" value="Genomic_DNA"/>
</dbReference>
<feature type="transmembrane region" description="Helical" evidence="1">
    <location>
        <begin position="43"/>
        <end position="64"/>
    </location>
</feature>
<evidence type="ECO:0000256" key="1">
    <source>
        <dbReference type="SAM" id="Phobius"/>
    </source>
</evidence>
<feature type="transmembrane region" description="Helical" evidence="1">
    <location>
        <begin position="103"/>
        <end position="120"/>
    </location>
</feature>
<dbReference type="Pfam" id="PF25957">
    <property type="entry name" value="DUF7994"/>
    <property type="match status" value="1"/>
</dbReference>
<dbReference type="GeneID" id="32895040"/>
<name>A0A2Z2HTL1_9EURY</name>
<keyword evidence="1" id="KW-0812">Transmembrane</keyword>
<gene>
    <name evidence="2" type="ORF">B1756_13145</name>
</gene>
<proteinExistence type="predicted"/>
<evidence type="ECO:0000313" key="2">
    <source>
        <dbReference type="EMBL" id="ARS90576.1"/>
    </source>
</evidence>
<dbReference type="InterPro" id="IPR058307">
    <property type="entry name" value="DUF7994"/>
</dbReference>
<keyword evidence="1" id="KW-0472">Membrane</keyword>